<keyword evidence="8 13" id="KW-0812">Transmembrane</keyword>
<dbReference type="InterPro" id="IPR050222">
    <property type="entry name" value="MATE_MdtK"/>
</dbReference>
<evidence type="ECO:0000256" key="4">
    <source>
        <dbReference type="ARBA" id="ARBA00020268"/>
    </source>
</evidence>
<name>A0AAU8NL47_9BACL</name>
<dbReference type="PANTHER" id="PTHR43298:SF2">
    <property type="entry name" value="FMN_FAD EXPORTER YEEO-RELATED"/>
    <property type="match status" value="1"/>
</dbReference>
<evidence type="ECO:0000256" key="11">
    <source>
        <dbReference type="ARBA" id="ARBA00023136"/>
    </source>
</evidence>
<dbReference type="RefSeq" id="WP_366296668.1">
    <property type="nucleotide sequence ID" value="NZ_CP159992.1"/>
</dbReference>
<protein>
    <recommendedName>
        <fullName evidence="4">Probable multidrug resistance protein NorM</fullName>
    </recommendedName>
    <alternativeName>
        <fullName evidence="12">Multidrug-efflux transporter</fullName>
    </alternativeName>
</protein>
<dbReference type="PIRSF" id="PIRSF006603">
    <property type="entry name" value="DinF"/>
    <property type="match status" value="1"/>
</dbReference>
<evidence type="ECO:0000256" key="8">
    <source>
        <dbReference type="ARBA" id="ARBA00022692"/>
    </source>
</evidence>
<keyword evidence="7" id="KW-1003">Cell membrane</keyword>
<dbReference type="GO" id="GO:0006811">
    <property type="term" value="P:monoatomic ion transport"/>
    <property type="evidence" value="ECO:0007669"/>
    <property type="project" value="UniProtKB-KW"/>
</dbReference>
<evidence type="ECO:0000256" key="12">
    <source>
        <dbReference type="ARBA" id="ARBA00031636"/>
    </source>
</evidence>
<keyword evidence="5" id="KW-0813">Transport</keyword>
<dbReference type="GO" id="GO:0042910">
    <property type="term" value="F:xenobiotic transmembrane transporter activity"/>
    <property type="evidence" value="ECO:0007669"/>
    <property type="project" value="InterPro"/>
</dbReference>
<sequence length="454" mass="49405">MTTTSFAQKIKQFLIIFLPIFTTQIALSAMSFFDTNMSGKFSPADLAGVAIGTSLWMPVQTGLSGILMGITPVVSHLLGSRRHDQIGHSVIQALYLGFAVGLIVLGAGALLLGPILKGMPLEPHVANVAFYFLCALAFGIMPLFGYTVLRSFMDSLGQTRTTMLITLVSLPVNILLNYLLIFGRWGFPQLGGVGAGAATAFTYWLIFLISLFFAHRMEPFAQYGIFRQWSRISFSKWKELLVIGVPIGFATFFETSIFAAVTLLMSRFDTVTIAAHQAALNFASTLYMLPVSICMALTILVGFENGAGRLKDAKQYSLIGIGGAALLSLLTAVVLLVFGEQIAGVYSNEQEVITLTQHFLIYAIFFQISDAIATPTQGALRGYKDVNPALLITFIAYWIIGLPVGYFTATYTSLGAFGYWVGLIAGLAVGATALLWRLFRVQKKLELIRKLSLS</sequence>
<dbReference type="CDD" id="cd13131">
    <property type="entry name" value="MATE_NorM_like"/>
    <property type="match status" value="1"/>
</dbReference>
<keyword evidence="11 13" id="KW-0472">Membrane</keyword>
<gene>
    <name evidence="14" type="ORF">ABXS70_16070</name>
</gene>
<dbReference type="GO" id="GO:0005886">
    <property type="term" value="C:plasma membrane"/>
    <property type="evidence" value="ECO:0007669"/>
    <property type="project" value="UniProtKB-SubCell"/>
</dbReference>
<feature type="transmembrane region" description="Helical" evidence="13">
    <location>
        <begin position="389"/>
        <end position="411"/>
    </location>
</feature>
<dbReference type="InterPro" id="IPR002528">
    <property type="entry name" value="MATE_fam"/>
</dbReference>
<organism evidence="14">
    <name type="scientific">Paenibacillus sp. AN1007</name>
    <dbReference type="NCBI Taxonomy" id="3151385"/>
    <lineage>
        <taxon>Bacteria</taxon>
        <taxon>Bacillati</taxon>
        <taxon>Bacillota</taxon>
        <taxon>Bacilli</taxon>
        <taxon>Bacillales</taxon>
        <taxon>Paenibacillaceae</taxon>
        <taxon>Paenibacillus</taxon>
    </lineage>
</organism>
<evidence type="ECO:0000313" key="14">
    <source>
        <dbReference type="EMBL" id="XCP98032.1"/>
    </source>
</evidence>
<feature type="transmembrane region" description="Helical" evidence="13">
    <location>
        <begin position="417"/>
        <end position="439"/>
    </location>
</feature>
<comment type="similarity">
    <text evidence="3">Belongs to the multi antimicrobial extrusion (MATE) (TC 2.A.66.1) family.</text>
</comment>
<keyword evidence="6" id="KW-0050">Antiport</keyword>
<dbReference type="GO" id="GO:0015297">
    <property type="term" value="F:antiporter activity"/>
    <property type="evidence" value="ECO:0007669"/>
    <property type="project" value="UniProtKB-KW"/>
</dbReference>
<feature type="transmembrane region" description="Helical" evidence="13">
    <location>
        <begin position="316"/>
        <end position="339"/>
    </location>
</feature>
<evidence type="ECO:0000256" key="7">
    <source>
        <dbReference type="ARBA" id="ARBA00022475"/>
    </source>
</evidence>
<feature type="transmembrane region" description="Helical" evidence="13">
    <location>
        <begin position="161"/>
        <end position="181"/>
    </location>
</feature>
<evidence type="ECO:0000256" key="3">
    <source>
        <dbReference type="ARBA" id="ARBA00010199"/>
    </source>
</evidence>
<feature type="transmembrane region" description="Helical" evidence="13">
    <location>
        <begin position="359"/>
        <end position="377"/>
    </location>
</feature>
<dbReference type="PANTHER" id="PTHR43298">
    <property type="entry name" value="MULTIDRUG RESISTANCE PROTEIN NORM-RELATED"/>
    <property type="match status" value="1"/>
</dbReference>
<keyword evidence="10" id="KW-0406">Ion transport</keyword>
<evidence type="ECO:0000256" key="6">
    <source>
        <dbReference type="ARBA" id="ARBA00022449"/>
    </source>
</evidence>
<keyword evidence="9 13" id="KW-1133">Transmembrane helix</keyword>
<evidence type="ECO:0000256" key="5">
    <source>
        <dbReference type="ARBA" id="ARBA00022448"/>
    </source>
</evidence>
<feature type="transmembrane region" description="Helical" evidence="13">
    <location>
        <begin position="12"/>
        <end position="33"/>
    </location>
</feature>
<reference evidence="14" key="1">
    <citation type="submission" date="2024-05" db="EMBL/GenBank/DDBJ databases">
        <title>Draft genome assemblies of 36 bacteria isolated from hibernating arctic ground squirrels.</title>
        <authorList>
            <person name="McKee H."/>
            <person name="Mullen L."/>
            <person name="Drown D.M."/>
            <person name="Duddleston K.N."/>
        </authorList>
    </citation>
    <scope>NUCLEOTIDE SEQUENCE</scope>
    <source>
        <strain evidence="14">AN1007</strain>
    </source>
</reference>
<comment type="subcellular location">
    <subcellularLocation>
        <location evidence="2">Cell membrane</location>
        <topology evidence="2">Multi-pass membrane protein</topology>
    </subcellularLocation>
</comment>
<accession>A0AAU8NL47</accession>
<feature type="transmembrane region" description="Helical" evidence="13">
    <location>
        <begin position="90"/>
        <end position="116"/>
    </location>
</feature>
<feature type="transmembrane region" description="Helical" evidence="13">
    <location>
        <begin position="53"/>
        <end position="78"/>
    </location>
</feature>
<feature type="transmembrane region" description="Helical" evidence="13">
    <location>
        <begin position="240"/>
        <end position="265"/>
    </location>
</feature>
<evidence type="ECO:0000256" key="13">
    <source>
        <dbReference type="SAM" id="Phobius"/>
    </source>
</evidence>
<dbReference type="AlphaFoldDB" id="A0AAU8NL47"/>
<dbReference type="NCBIfam" id="TIGR00797">
    <property type="entry name" value="matE"/>
    <property type="match status" value="1"/>
</dbReference>
<comment type="function">
    <text evidence="1">Multidrug efflux pump.</text>
</comment>
<dbReference type="InterPro" id="IPR048279">
    <property type="entry name" value="MdtK-like"/>
</dbReference>
<dbReference type="EMBL" id="CP159992">
    <property type="protein sequence ID" value="XCP98032.1"/>
    <property type="molecule type" value="Genomic_DNA"/>
</dbReference>
<feature type="transmembrane region" description="Helical" evidence="13">
    <location>
        <begin position="285"/>
        <end position="304"/>
    </location>
</feature>
<evidence type="ECO:0000256" key="10">
    <source>
        <dbReference type="ARBA" id="ARBA00023065"/>
    </source>
</evidence>
<evidence type="ECO:0000256" key="1">
    <source>
        <dbReference type="ARBA" id="ARBA00003408"/>
    </source>
</evidence>
<feature type="transmembrane region" description="Helical" evidence="13">
    <location>
        <begin position="193"/>
        <end position="214"/>
    </location>
</feature>
<evidence type="ECO:0000256" key="2">
    <source>
        <dbReference type="ARBA" id="ARBA00004651"/>
    </source>
</evidence>
<feature type="transmembrane region" description="Helical" evidence="13">
    <location>
        <begin position="128"/>
        <end position="149"/>
    </location>
</feature>
<evidence type="ECO:0000256" key="9">
    <source>
        <dbReference type="ARBA" id="ARBA00022989"/>
    </source>
</evidence>
<proteinExistence type="inferred from homology"/>
<dbReference type="Pfam" id="PF01554">
    <property type="entry name" value="MatE"/>
    <property type="match status" value="2"/>
</dbReference>